<dbReference type="KEGG" id="pmol:CLJ08_16580"/>
<evidence type="ECO:0000313" key="9">
    <source>
        <dbReference type="EMBL" id="QZP27544.1"/>
    </source>
</evidence>
<keyword evidence="11" id="KW-1185">Reference proteome</keyword>
<evidence type="ECO:0000256" key="4">
    <source>
        <dbReference type="ARBA" id="ARBA00022989"/>
    </source>
</evidence>
<dbReference type="PANTHER" id="PTHR35007">
    <property type="entry name" value="INTEGRAL MEMBRANE PROTEIN-RELATED"/>
    <property type="match status" value="1"/>
</dbReference>
<protein>
    <submittedName>
        <fullName evidence="8">Type II secretion system F family protein</fullName>
    </submittedName>
</protein>
<evidence type="ECO:0000256" key="6">
    <source>
        <dbReference type="SAM" id="Phobius"/>
    </source>
</evidence>
<evidence type="ECO:0000313" key="10">
    <source>
        <dbReference type="Proteomes" id="UP000541770"/>
    </source>
</evidence>
<dbReference type="InterPro" id="IPR042094">
    <property type="entry name" value="T2SS_GspF_sf"/>
</dbReference>
<keyword evidence="4 6" id="KW-1133">Transmembrane helix</keyword>
<dbReference type="GeneID" id="58770237"/>
<organism evidence="8 10">
    <name type="scientific">Pseudomonas mosselii</name>
    <dbReference type="NCBI Taxonomy" id="78327"/>
    <lineage>
        <taxon>Bacteria</taxon>
        <taxon>Pseudomonadati</taxon>
        <taxon>Pseudomonadota</taxon>
        <taxon>Gammaproteobacteria</taxon>
        <taxon>Pseudomonadales</taxon>
        <taxon>Pseudomonadaceae</taxon>
        <taxon>Pseudomonas</taxon>
    </lineage>
</organism>
<evidence type="ECO:0000256" key="2">
    <source>
        <dbReference type="ARBA" id="ARBA00022475"/>
    </source>
</evidence>
<gene>
    <name evidence="8" type="ORF">H4C75_23650</name>
    <name evidence="9" type="ORF">K5H97_04070</name>
</gene>
<dbReference type="AlphaFoldDB" id="A0A290H3T3"/>
<dbReference type="Proteomes" id="UP000541770">
    <property type="component" value="Unassembled WGS sequence"/>
</dbReference>
<keyword evidence="2" id="KW-1003">Cell membrane</keyword>
<proteinExistence type="predicted"/>
<dbReference type="Proteomes" id="UP000825591">
    <property type="component" value="Chromosome"/>
</dbReference>
<feature type="transmembrane region" description="Helical" evidence="6">
    <location>
        <begin position="235"/>
        <end position="253"/>
    </location>
</feature>
<reference evidence="8 10" key="1">
    <citation type="submission" date="2020-07" db="EMBL/GenBank/DDBJ databases">
        <title>Diversity of carbapenemase encoding genes among Pseudomonas putida group clinical isolates in a tertiary Brazilian hospital.</title>
        <authorList>
            <person name="Alberto-Lei F."/>
            <person name="Nodari C.S."/>
            <person name="Streling A.P."/>
            <person name="Paulino J.T."/>
            <person name="Bessa-Neto F.O."/>
            <person name="Cayo R."/>
            <person name="Gales A.C."/>
        </authorList>
    </citation>
    <scope>NUCLEOTIDE SEQUENCE [LARGE SCALE GENOMIC DNA]</scope>
    <source>
        <strain evidence="8 10">14802</strain>
    </source>
</reference>
<dbReference type="InterPro" id="IPR018076">
    <property type="entry name" value="T2SS_GspF_dom"/>
</dbReference>
<evidence type="ECO:0000259" key="7">
    <source>
        <dbReference type="Pfam" id="PF00482"/>
    </source>
</evidence>
<evidence type="ECO:0000313" key="11">
    <source>
        <dbReference type="Proteomes" id="UP000825591"/>
    </source>
</evidence>
<accession>A0A290H3T3</accession>
<dbReference type="Gene3D" id="1.20.81.30">
    <property type="entry name" value="Type II secretion system (T2SS), domain F"/>
    <property type="match status" value="1"/>
</dbReference>
<evidence type="ECO:0000256" key="1">
    <source>
        <dbReference type="ARBA" id="ARBA00004651"/>
    </source>
</evidence>
<dbReference type="EMBL" id="CP081966">
    <property type="protein sequence ID" value="QZP27544.1"/>
    <property type="molecule type" value="Genomic_DNA"/>
</dbReference>
<dbReference type="GO" id="GO:0005886">
    <property type="term" value="C:plasma membrane"/>
    <property type="evidence" value="ECO:0007669"/>
    <property type="project" value="UniProtKB-SubCell"/>
</dbReference>
<evidence type="ECO:0000313" key="8">
    <source>
        <dbReference type="EMBL" id="MBA6067736.1"/>
    </source>
</evidence>
<keyword evidence="3 6" id="KW-0812">Transmembrane</keyword>
<dbReference type="Pfam" id="PF00482">
    <property type="entry name" value="T2SSF"/>
    <property type="match status" value="1"/>
</dbReference>
<feature type="transmembrane region" description="Helical" evidence="6">
    <location>
        <begin position="268"/>
        <end position="287"/>
    </location>
</feature>
<keyword evidence="5 6" id="KW-0472">Membrane</keyword>
<dbReference type="EMBL" id="JACGDE010000020">
    <property type="protein sequence ID" value="MBA6067736.1"/>
    <property type="molecule type" value="Genomic_DNA"/>
</dbReference>
<feature type="domain" description="Type II secretion system protein GspF" evidence="7">
    <location>
        <begin position="129"/>
        <end position="252"/>
    </location>
</feature>
<sequence length="293" mass="33069">MMGPLLLALSPLCLGMALLLLRLGLYKRGEERILERLGRAYRAVRSGNARRDWLDPLLQRAGLAHAEFSPRPWLFAWLALTVLAGLVAGWVVASMVLFGLPLLGHFFLAWRCRRRLQQIVQQLPGLLDYSVRSLKAGRTLNEAVLGGVDSTREPLRSAMLRVRRNVQLGVPLEDAVNEFAELYGQAELRMFALGLRINQRHGGNASELMENLIKLIREHEQGDRQLRAMTGETRITAWILGALPLAMVGYFLFANPTYLLAMWHDRSGQLMLLFAFALQAVGCLVLWRMMRSL</sequence>
<name>A0A290H3T3_9PSED</name>
<evidence type="ECO:0000256" key="3">
    <source>
        <dbReference type="ARBA" id="ARBA00022692"/>
    </source>
</evidence>
<reference evidence="9 11" key="2">
    <citation type="submission" date="2021-08" db="EMBL/GenBank/DDBJ databases">
        <title>Bactericidal Effect of Pseudomonas oryziphila sp. nov., a novel Pseudomonas Species Against Xanthomonas oryzae Reduces Disease Severity of Bacterial Leaf Streak of Rice.</title>
        <authorList>
            <person name="Yang R."/>
            <person name="Li S."/>
            <person name="Li Y."/>
            <person name="Yan Y."/>
            <person name="Fang Y."/>
            <person name="Zou L."/>
            <person name="Chen G."/>
        </authorList>
    </citation>
    <scope>NUCLEOTIDE SEQUENCE [LARGE SCALE GENOMIC DNA]</scope>
    <source>
        <strain evidence="9 11">DSM 17497</strain>
    </source>
</reference>
<feature type="transmembrane region" description="Helical" evidence="6">
    <location>
        <begin position="75"/>
        <end position="108"/>
    </location>
</feature>
<comment type="subcellular location">
    <subcellularLocation>
        <location evidence="1">Cell membrane</location>
        <topology evidence="1">Multi-pass membrane protein</topology>
    </subcellularLocation>
</comment>
<dbReference type="PANTHER" id="PTHR35007:SF1">
    <property type="entry name" value="PILUS ASSEMBLY PROTEIN"/>
    <property type="match status" value="1"/>
</dbReference>
<evidence type="ECO:0000256" key="5">
    <source>
        <dbReference type="ARBA" id="ARBA00023136"/>
    </source>
</evidence>
<dbReference type="RefSeq" id="WP_028691363.1">
    <property type="nucleotide sequence ID" value="NZ_BQIL01000032.1"/>
</dbReference>